<gene>
    <name evidence="1" type="ORF">PAL_GLEAN10002190</name>
</gene>
<organism evidence="1 2">
    <name type="scientific">Pteropus alecto</name>
    <name type="common">Black flying fox</name>
    <dbReference type="NCBI Taxonomy" id="9402"/>
    <lineage>
        <taxon>Eukaryota</taxon>
        <taxon>Metazoa</taxon>
        <taxon>Chordata</taxon>
        <taxon>Craniata</taxon>
        <taxon>Vertebrata</taxon>
        <taxon>Euteleostomi</taxon>
        <taxon>Mammalia</taxon>
        <taxon>Eutheria</taxon>
        <taxon>Laurasiatheria</taxon>
        <taxon>Chiroptera</taxon>
        <taxon>Yinpterochiroptera</taxon>
        <taxon>Pteropodoidea</taxon>
        <taxon>Pteropodidae</taxon>
        <taxon>Pteropodinae</taxon>
        <taxon>Pteropus</taxon>
    </lineage>
</organism>
<evidence type="ECO:0000313" key="2">
    <source>
        <dbReference type="Proteomes" id="UP000010552"/>
    </source>
</evidence>
<sequence length="123" mass="13943">MTVPGFSIGPRALQKFCICCEEAQAPRHYADAHGGIPHGLRHPDARRCGLAKGFMSSEMDAGLRHRRDAWSAFGDLTARETISEQLSLRPRRLGQAERGFQKRRCYSSKRIRERAERRDAGFT</sequence>
<dbReference type="EMBL" id="KB030955">
    <property type="protein sequence ID" value="ELK07559.1"/>
    <property type="molecule type" value="Genomic_DNA"/>
</dbReference>
<dbReference type="Proteomes" id="UP000010552">
    <property type="component" value="Unassembled WGS sequence"/>
</dbReference>
<keyword evidence="2" id="KW-1185">Reference proteome</keyword>
<protein>
    <submittedName>
        <fullName evidence="1">Uncharacterized protein</fullName>
    </submittedName>
</protein>
<dbReference type="InParanoid" id="L5K773"/>
<evidence type="ECO:0000313" key="1">
    <source>
        <dbReference type="EMBL" id="ELK07559.1"/>
    </source>
</evidence>
<proteinExistence type="predicted"/>
<name>L5K773_PTEAL</name>
<accession>L5K773</accession>
<reference evidence="2" key="1">
    <citation type="journal article" date="2013" name="Science">
        <title>Comparative analysis of bat genomes provides insight into the evolution of flight and immunity.</title>
        <authorList>
            <person name="Zhang G."/>
            <person name="Cowled C."/>
            <person name="Shi Z."/>
            <person name="Huang Z."/>
            <person name="Bishop-Lilly K.A."/>
            <person name="Fang X."/>
            <person name="Wynne J.W."/>
            <person name="Xiong Z."/>
            <person name="Baker M.L."/>
            <person name="Zhao W."/>
            <person name="Tachedjian M."/>
            <person name="Zhu Y."/>
            <person name="Zhou P."/>
            <person name="Jiang X."/>
            <person name="Ng J."/>
            <person name="Yang L."/>
            <person name="Wu L."/>
            <person name="Xiao J."/>
            <person name="Feng Y."/>
            <person name="Chen Y."/>
            <person name="Sun X."/>
            <person name="Zhang Y."/>
            <person name="Marsh G.A."/>
            <person name="Crameri G."/>
            <person name="Broder C.C."/>
            <person name="Frey K.G."/>
            <person name="Wang L.F."/>
            <person name="Wang J."/>
        </authorList>
    </citation>
    <scope>NUCLEOTIDE SEQUENCE [LARGE SCALE GENOMIC DNA]</scope>
</reference>
<dbReference type="AlphaFoldDB" id="L5K773"/>